<feature type="transmembrane region" description="Helical" evidence="1">
    <location>
        <begin position="151"/>
        <end position="171"/>
    </location>
</feature>
<keyword evidence="1" id="KW-0812">Transmembrane</keyword>
<organism evidence="2 3">
    <name type="scientific">Virgibacillus oceani</name>
    <dbReference type="NCBI Taxonomy" id="1479511"/>
    <lineage>
        <taxon>Bacteria</taxon>
        <taxon>Bacillati</taxon>
        <taxon>Bacillota</taxon>
        <taxon>Bacilli</taxon>
        <taxon>Bacillales</taxon>
        <taxon>Bacillaceae</taxon>
        <taxon>Virgibacillus</taxon>
    </lineage>
</organism>
<name>A0A917M3P4_9BACI</name>
<protein>
    <submittedName>
        <fullName evidence="2">Membrane protein</fullName>
    </submittedName>
</protein>
<feature type="transmembrane region" description="Helical" evidence="1">
    <location>
        <begin position="253"/>
        <end position="275"/>
    </location>
</feature>
<dbReference type="InterPro" id="IPR049504">
    <property type="entry name" value="O-antigen_lig"/>
</dbReference>
<feature type="transmembrane region" description="Helical" evidence="1">
    <location>
        <begin position="41"/>
        <end position="60"/>
    </location>
</feature>
<keyword evidence="3" id="KW-1185">Reference proteome</keyword>
<dbReference type="Proteomes" id="UP000622860">
    <property type="component" value="Unassembled WGS sequence"/>
</dbReference>
<evidence type="ECO:0000313" key="3">
    <source>
        <dbReference type="Proteomes" id="UP000622860"/>
    </source>
</evidence>
<reference evidence="2" key="1">
    <citation type="journal article" date="2014" name="Int. J. Syst. Evol. Microbiol.">
        <title>Complete genome sequence of Corynebacterium casei LMG S-19264T (=DSM 44701T), isolated from a smear-ripened cheese.</title>
        <authorList>
            <consortium name="US DOE Joint Genome Institute (JGI-PGF)"/>
            <person name="Walter F."/>
            <person name="Albersmeier A."/>
            <person name="Kalinowski J."/>
            <person name="Ruckert C."/>
        </authorList>
    </citation>
    <scope>NUCLEOTIDE SEQUENCE</scope>
    <source>
        <strain evidence="2">CGMCC 1.12754</strain>
    </source>
</reference>
<evidence type="ECO:0000256" key="1">
    <source>
        <dbReference type="SAM" id="Phobius"/>
    </source>
</evidence>
<feature type="transmembrane region" description="Helical" evidence="1">
    <location>
        <begin position="123"/>
        <end position="139"/>
    </location>
</feature>
<dbReference type="EMBL" id="BMFR01000005">
    <property type="protein sequence ID" value="GGG73329.1"/>
    <property type="molecule type" value="Genomic_DNA"/>
</dbReference>
<sequence length="339" mass="38136">MFPEINFALKTSYYLVIVYLSIILFKKYVLDRESFSKATTIVSLIVGGSYWLAIVTNTSINSYQYESVGYSGWFFSANELSVIVIVLLALTLLNLRYNKSILSWLAFVFIFSMVPMIGTKTALAGGIVIVFIYAIYLLFTYKLQVVENKQTLLFFGTVILFVCLSPFSPIASNTQNLNYEHSKEIERVQVSDSKNEQSSSLMVRILSSRHLYLQTINEDYSEANGIRKAFGLGYAGDYNEDPKLIEMDFFDLFFSYGLIGSILLLIPLFYLFLLVIKNLLPLSIEKVLLFTALGLCLGIALVAGHVLFAPSVMSYAAILFLAIGMELMQRNDGVKNEDS</sequence>
<feature type="transmembrane region" description="Helical" evidence="1">
    <location>
        <begin position="287"/>
        <end position="306"/>
    </location>
</feature>
<feature type="transmembrane region" description="Helical" evidence="1">
    <location>
        <begin position="12"/>
        <end position="29"/>
    </location>
</feature>
<dbReference type="Pfam" id="PF13425">
    <property type="entry name" value="O-antigen_lig"/>
    <property type="match status" value="1"/>
</dbReference>
<comment type="caution">
    <text evidence="2">The sequence shown here is derived from an EMBL/GenBank/DDBJ whole genome shotgun (WGS) entry which is preliminary data.</text>
</comment>
<keyword evidence="1" id="KW-0472">Membrane</keyword>
<reference evidence="2" key="2">
    <citation type="submission" date="2020-09" db="EMBL/GenBank/DDBJ databases">
        <authorList>
            <person name="Sun Q."/>
            <person name="Zhou Y."/>
        </authorList>
    </citation>
    <scope>NUCLEOTIDE SEQUENCE</scope>
    <source>
        <strain evidence="2">CGMCC 1.12754</strain>
    </source>
</reference>
<keyword evidence="1" id="KW-1133">Transmembrane helix</keyword>
<feature type="transmembrane region" description="Helical" evidence="1">
    <location>
        <begin position="100"/>
        <end position="117"/>
    </location>
</feature>
<feature type="transmembrane region" description="Helical" evidence="1">
    <location>
        <begin position="72"/>
        <end position="93"/>
    </location>
</feature>
<dbReference type="AlphaFoldDB" id="A0A917M3P4"/>
<evidence type="ECO:0000313" key="2">
    <source>
        <dbReference type="EMBL" id="GGG73329.1"/>
    </source>
</evidence>
<gene>
    <name evidence="2" type="ORF">GCM10011398_17210</name>
</gene>
<proteinExistence type="predicted"/>
<accession>A0A917M3P4</accession>